<dbReference type="GO" id="GO:0048211">
    <property type="term" value="P:Golgi vesicle docking"/>
    <property type="evidence" value="ECO:0007669"/>
    <property type="project" value="TreeGrafter"/>
</dbReference>
<comment type="caution">
    <text evidence="5">The sequence shown here is derived from an EMBL/GenBank/DDBJ whole genome shotgun (WGS) entry which is preliminary data.</text>
</comment>
<proteinExistence type="predicted"/>
<evidence type="ECO:0000256" key="1">
    <source>
        <dbReference type="ARBA" id="ARBA00004555"/>
    </source>
</evidence>
<accession>A0A5J4NC65</accession>
<name>A0A5J4NC65_9TREM</name>
<dbReference type="GO" id="GO:0006888">
    <property type="term" value="P:endoplasmic reticulum to Golgi vesicle-mediated transport"/>
    <property type="evidence" value="ECO:0007669"/>
    <property type="project" value="TreeGrafter"/>
</dbReference>
<dbReference type="InterPro" id="IPR011989">
    <property type="entry name" value="ARM-like"/>
</dbReference>
<dbReference type="PANTHER" id="PTHR10013">
    <property type="entry name" value="GENERAL VESICULAR TRANSPORT FACTOR P115"/>
    <property type="match status" value="1"/>
</dbReference>
<dbReference type="InterPro" id="IPR041209">
    <property type="entry name" value="P115_Arm_rpt"/>
</dbReference>
<dbReference type="InterPro" id="IPR006953">
    <property type="entry name" value="Vesicle_Uso1_P115_head"/>
</dbReference>
<dbReference type="Gene3D" id="1.25.10.10">
    <property type="entry name" value="Leucine-rich Repeat Variant"/>
    <property type="match status" value="1"/>
</dbReference>
<reference evidence="5 6" key="1">
    <citation type="journal article" date="2019" name="Gigascience">
        <title>Whole-genome sequence of the oriental lung fluke Paragonimus westermani.</title>
        <authorList>
            <person name="Oey H."/>
            <person name="Zakrzewski M."/>
            <person name="Narain K."/>
            <person name="Devi K.R."/>
            <person name="Agatsuma T."/>
            <person name="Nawaratna S."/>
            <person name="Gobert G.N."/>
            <person name="Jones M.K."/>
            <person name="Ragan M.A."/>
            <person name="McManus D.P."/>
            <person name="Krause L."/>
        </authorList>
    </citation>
    <scope>NUCLEOTIDE SEQUENCE [LARGE SCALE GENOMIC DNA]</scope>
    <source>
        <strain evidence="5 6">IND2009</strain>
    </source>
</reference>
<keyword evidence="6" id="KW-1185">Reference proteome</keyword>
<evidence type="ECO:0000313" key="5">
    <source>
        <dbReference type="EMBL" id="KAA3673052.1"/>
    </source>
</evidence>
<dbReference type="GO" id="GO:0045056">
    <property type="term" value="P:transcytosis"/>
    <property type="evidence" value="ECO:0007669"/>
    <property type="project" value="TreeGrafter"/>
</dbReference>
<keyword evidence="2" id="KW-0333">Golgi apparatus</keyword>
<dbReference type="GO" id="GO:0005783">
    <property type="term" value="C:endoplasmic reticulum"/>
    <property type="evidence" value="ECO:0007669"/>
    <property type="project" value="TreeGrafter"/>
</dbReference>
<dbReference type="Pfam" id="PF18770">
    <property type="entry name" value="Arm_vescicular"/>
    <property type="match status" value="1"/>
</dbReference>
<dbReference type="Proteomes" id="UP000324629">
    <property type="component" value="Unassembled WGS sequence"/>
</dbReference>
<dbReference type="GO" id="GO:0048280">
    <property type="term" value="P:vesicle fusion with Golgi apparatus"/>
    <property type="evidence" value="ECO:0007669"/>
    <property type="project" value="InterPro"/>
</dbReference>
<comment type="subcellular location">
    <subcellularLocation>
        <location evidence="1">Golgi apparatus</location>
    </subcellularLocation>
</comment>
<sequence>MDFFRRYMISKYDKDELSGTDIFTVDVHELINVPPDLGSQFTEIFIKQPENVALILCFVDTYEPHIRRHAIRLLTVLLVNQLKETQNVILQCPKAVSKIVDILDDPREALRNDALLLLLELTKSHLNIQKIVAFENTFERLFLVIQLEGLTDGGVVVEDCLRILWQLLDGNAPNQILFKENNFIQRLLPLLELKLKTDDSEPQWSGQIVVNVDLTMQIIRTLVSPHNKVQYTRQNQTSMYNCGLLSALCNLILAIGVPAEVLTRAICTVADVVRGCAANQEYLAHLIAPSEPPQPIIAILLVSMVNERQVLAVRAAALYCFQCYLASNRQTQSAIVTTLLPKSADESQPVSVGQLLCGGLFSSDVLSTWFSSIALSHCITENISLQEELLRVHLASGPDGTSVSLLQQCFIWFQKVLTRSVPFICNAHSPVK</sequence>
<dbReference type="SUPFAM" id="SSF48371">
    <property type="entry name" value="ARM repeat"/>
    <property type="match status" value="1"/>
</dbReference>
<keyword evidence="3" id="KW-0175">Coiled coil</keyword>
<dbReference type="Pfam" id="PF04869">
    <property type="entry name" value="Uso1_p115_head"/>
    <property type="match status" value="1"/>
</dbReference>
<dbReference type="GO" id="GO:0012507">
    <property type="term" value="C:ER to Golgi transport vesicle membrane"/>
    <property type="evidence" value="ECO:0007669"/>
    <property type="project" value="TreeGrafter"/>
</dbReference>
<feature type="domain" description="Vesicle tethering protein Uso1/P115-like head" evidence="4">
    <location>
        <begin position="279"/>
        <end position="412"/>
    </location>
</feature>
<protein>
    <recommendedName>
        <fullName evidence="4">Vesicle tethering protein Uso1/P115-like head domain-containing protein</fullName>
    </recommendedName>
</protein>
<dbReference type="EMBL" id="QNGE01004273">
    <property type="protein sequence ID" value="KAA3673052.1"/>
    <property type="molecule type" value="Genomic_DNA"/>
</dbReference>
<organism evidence="5 6">
    <name type="scientific">Paragonimus westermani</name>
    <dbReference type="NCBI Taxonomy" id="34504"/>
    <lineage>
        <taxon>Eukaryota</taxon>
        <taxon>Metazoa</taxon>
        <taxon>Spiralia</taxon>
        <taxon>Lophotrochozoa</taxon>
        <taxon>Platyhelminthes</taxon>
        <taxon>Trematoda</taxon>
        <taxon>Digenea</taxon>
        <taxon>Plagiorchiida</taxon>
        <taxon>Troglotremata</taxon>
        <taxon>Troglotrematidae</taxon>
        <taxon>Paragonimus</taxon>
    </lineage>
</organism>
<dbReference type="AlphaFoldDB" id="A0A5J4NC65"/>
<evidence type="ECO:0000259" key="4">
    <source>
        <dbReference type="Pfam" id="PF04869"/>
    </source>
</evidence>
<evidence type="ECO:0000256" key="3">
    <source>
        <dbReference type="ARBA" id="ARBA00023054"/>
    </source>
</evidence>
<dbReference type="InterPro" id="IPR024095">
    <property type="entry name" value="Vesicle_P115"/>
</dbReference>
<dbReference type="PANTHER" id="PTHR10013:SF0">
    <property type="entry name" value="GENERAL VESICULAR TRANSPORT FACTOR P115"/>
    <property type="match status" value="1"/>
</dbReference>
<dbReference type="GO" id="GO:0006886">
    <property type="term" value="P:intracellular protein transport"/>
    <property type="evidence" value="ECO:0007669"/>
    <property type="project" value="InterPro"/>
</dbReference>
<evidence type="ECO:0000256" key="2">
    <source>
        <dbReference type="ARBA" id="ARBA00023034"/>
    </source>
</evidence>
<dbReference type="GO" id="GO:0000139">
    <property type="term" value="C:Golgi membrane"/>
    <property type="evidence" value="ECO:0007669"/>
    <property type="project" value="InterPro"/>
</dbReference>
<evidence type="ECO:0000313" key="6">
    <source>
        <dbReference type="Proteomes" id="UP000324629"/>
    </source>
</evidence>
<gene>
    <name evidence="5" type="ORF">DEA37_0013540</name>
</gene>
<dbReference type="InterPro" id="IPR016024">
    <property type="entry name" value="ARM-type_fold"/>
</dbReference>
<dbReference type="GO" id="GO:0005795">
    <property type="term" value="C:Golgi stack"/>
    <property type="evidence" value="ECO:0007669"/>
    <property type="project" value="TreeGrafter"/>
</dbReference>